<comment type="caution">
    <text evidence="1">The sequence shown here is derived from an EMBL/GenBank/DDBJ whole genome shotgun (WGS) entry which is preliminary data.</text>
</comment>
<dbReference type="OrthoDB" id="7032846at2"/>
<dbReference type="Pfam" id="PF22014">
    <property type="entry name" value="DUF6932"/>
    <property type="match status" value="1"/>
</dbReference>
<sequence>MVIPDFTASGLLPPGLHRASWSELCAGLGWNARRQSLLEGLGRAALNLRQAGAVAMWVDGSFATGEEDPNDWDAAWDPMPADLNQVDPILLDSSPDGRLRQKAKYGGELFAQIEGKTGFPFQLFFQQTRDGEAKGIVLLNLRTVAQ</sequence>
<evidence type="ECO:0000313" key="1">
    <source>
        <dbReference type="EMBL" id="TCC39930.1"/>
    </source>
</evidence>
<accession>A0A4R0J3A3</accession>
<dbReference type="InterPro" id="IPR053860">
    <property type="entry name" value="DUF6932"/>
</dbReference>
<dbReference type="Proteomes" id="UP000292695">
    <property type="component" value="Unassembled WGS sequence"/>
</dbReference>
<dbReference type="EMBL" id="SJKA01000002">
    <property type="protein sequence ID" value="TCC39930.1"/>
    <property type="molecule type" value="Genomic_DNA"/>
</dbReference>
<organism evidence="1 2">
    <name type="scientific">Kribbella sindirgiensis</name>
    <dbReference type="NCBI Taxonomy" id="1124744"/>
    <lineage>
        <taxon>Bacteria</taxon>
        <taxon>Bacillati</taxon>
        <taxon>Actinomycetota</taxon>
        <taxon>Actinomycetes</taxon>
        <taxon>Propionibacteriales</taxon>
        <taxon>Kribbellaceae</taxon>
        <taxon>Kribbella</taxon>
    </lineage>
</organism>
<reference evidence="1 2" key="1">
    <citation type="submission" date="2019-02" db="EMBL/GenBank/DDBJ databases">
        <title>Kribbella capetownensis sp. nov. and Kribbella speibonae sp. nov., isolated from soil.</title>
        <authorList>
            <person name="Curtis S.M."/>
            <person name="Norton I."/>
            <person name="Everest G.J."/>
            <person name="Meyers P.R."/>
        </authorList>
    </citation>
    <scope>NUCLEOTIDE SEQUENCE [LARGE SCALE GENOMIC DNA]</scope>
    <source>
        <strain evidence="1 2">DSM 27082</strain>
    </source>
</reference>
<dbReference type="AlphaFoldDB" id="A0A4R0J3A3"/>
<name>A0A4R0J3A3_9ACTN</name>
<evidence type="ECO:0000313" key="2">
    <source>
        <dbReference type="Proteomes" id="UP000292695"/>
    </source>
</evidence>
<proteinExistence type="predicted"/>
<keyword evidence="2" id="KW-1185">Reference proteome</keyword>
<gene>
    <name evidence="1" type="ORF">E0H50_05330</name>
</gene>
<protein>
    <submittedName>
        <fullName evidence="1">Uncharacterized protein</fullName>
    </submittedName>
</protein>